<dbReference type="GO" id="GO:0005993">
    <property type="term" value="P:trehalose catabolic process"/>
    <property type="evidence" value="ECO:0007669"/>
    <property type="project" value="TreeGrafter"/>
</dbReference>
<evidence type="ECO:0000259" key="1">
    <source>
        <dbReference type="Pfam" id="PF22422"/>
    </source>
</evidence>
<dbReference type="RefSeq" id="WP_179752776.1">
    <property type="nucleotide sequence ID" value="NZ_JACCBU010000001.1"/>
</dbReference>
<dbReference type="PANTHER" id="PTHR23403:SF1">
    <property type="entry name" value="TREHALASE"/>
    <property type="match status" value="1"/>
</dbReference>
<organism evidence="2 3">
    <name type="scientific">Microlunatus parietis</name>
    <dbReference type="NCBI Taxonomy" id="682979"/>
    <lineage>
        <taxon>Bacteria</taxon>
        <taxon>Bacillati</taxon>
        <taxon>Actinomycetota</taxon>
        <taxon>Actinomycetes</taxon>
        <taxon>Propionibacteriales</taxon>
        <taxon>Propionibacteriaceae</taxon>
        <taxon>Microlunatus</taxon>
    </lineage>
</organism>
<dbReference type="SUPFAM" id="SSF48208">
    <property type="entry name" value="Six-hairpin glycosidases"/>
    <property type="match status" value="1"/>
</dbReference>
<evidence type="ECO:0000313" key="3">
    <source>
        <dbReference type="Proteomes" id="UP000569914"/>
    </source>
</evidence>
<dbReference type="Proteomes" id="UP000569914">
    <property type="component" value="Unassembled WGS sequence"/>
</dbReference>
<feature type="domain" description="Mannosylglycerate hydrolase MGH1-like glycoside hydrolase" evidence="1">
    <location>
        <begin position="252"/>
        <end position="588"/>
    </location>
</feature>
<dbReference type="AlphaFoldDB" id="A0A7Y9LBV5"/>
<dbReference type="InterPro" id="IPR012341">
    <property type="entry name" value="6hp_glycosidase-like_sf"/>
</dbReference>
<dbReference type="InterPro" id="IPR008928">
    <property type="entry name" value="6-hairpin_glycosidase_sf"/>
</dbReference>
<proteinExistence type="predicted"/>
<dbReference type="EMBL" id="JACCBU010000001">
    <property type="protein sequence ID" value="NYE72152.1"/>
    <property type="molecule type" value="Genomic_DNA"/>
</dbReference>
<comment type="caution">
    <text evidence="2">The sequence shown here is derived from an EMBL/GenBank/DDBJ whole genome shotgun (WGS) entry which is preliminary data.</text>
</comment>
<dbReference type="GO" id="GO:0004555">
    <property type="term" value="F:alpha,alpha-trehalase activity"/>
    <property type="evidence" value="ECO:0007669"/>
    <property type="project" value="InterPro"/>
</dbReference>
<evidence type="ECO:0000313" key="2">
    <source>
        <dbReference type="EMBL" id="NYE72152.1"/>
    </source>
</evidence>
<dbReference type="Gene3D" id="1.50.10.10">
    <property type="match status" value="1"/>
</dbReference>
<dbReference type="InterPro" id="IPR001661">
    <property type="entry name" value="Glyco_hydro_37"/>
</dbReference>
<dbReference type="InterPro" id="IPR054491">
    <property type="entry name" value="MGH1-like_GH"/>
</dbReference>
<dbReference type="PANTHER" id="PTHR23403">
    <property type="entry name" value="TREHALASE"/>
    <property type="match status" value="1"/>
</dbReference>
<sequence>MTYAEVQDRLRSGWNTWDTRSVLRQVLLPYGFGISLGLHELYRGTTLTTAQIGRRGTVEGGWDDEDVTFGPHAPLGEYTRVTVRWAEITIEVTTAQVPGTDELVIKVEPLANQRRPALLIIGAAYLWNKPGTVRRGDETLVGDHATVWSTGPVVEDPYADQLGPYLAVELTGPIGIGTGPRRTLDEIDRILAEAEQRHCPAPAAGDDLAEHRDLVRDAISWNNVYEPSKDRVVTTVSRLWNVGKRGGFALFCWDNFFNALLADLTSTDVAYANAVEMCREVVPDGFVPNVAQGTGRKTYDGSQPPVGSMVCWELYRRHGERWLLDEVYPILLGWNRWWWRVRHNGTMISPGTTVFEPEFPSPQDIPRIGKHFGATCETGADDHPAFRDIPFDEGTGLLGVHDVGLNAQYAMDCEALSKIAAELGRTGEAEELSQRGETVRDLIEKLLWDEPSSTYRGHFTETGEPTAFLSPASFFPLLAGCGSDGRAKIMTDAHLRTEDGFGGEWVLPSSPRSELLISDREHSYWIGRAWPPINFLTYLGLRRAGLTDEATWLAERSGALAMVEWRDKRHIHENYSSEHGHGCDRPNSEPFHSWGALLSLPLLIESGTIPFTALAP</sequence>
<name>A0A7Y9LBV5_9ACTN</name>
<gene>
    <name evidence="2" type="ORF">BKA15_003481</name>
</gene>
<protein>
    <recommendedName>
        <fullName evidence="1">Mannosylglycerate hydrolase MGH1-like glycoside hydrolase domain-containing protein</fullName>
    </recommendedName>
</protein>
<keyword evidence="3" id="KW-1185">Reference proteome</keyword>
<accession>A0A7Y9LBV5</accession>
<dbReference type="Pfam" id="PF22422">
    <property type="entry name" value="MGH1-like_GH"/>
    <property type="match status" value="1"/>
</dbReference>
<reference evidence="2 3" key="1">
    <citation type="submission" date="2020-07" db="EMBL/GenBank/DDBJ databases">
        <title>Sequencing the genomes of 1000 actinobacteria strains.</title>
        <authorList>
            <person name="Klenk H.-P."/>
        </authorList>
    </citation>
    <scope>NUCLEOTIDE SEQUENCE [LARGE SCALE GENOMIC DNA]</scope>
    <source>
        <strain evidence="2 3">DSM 22083</strain>
    </source>
</reference>